<dbReference type="Proteomes" id="UP000031036">
    <property type="component" value="Unassembled WGS sequence"/>
</dbReference>
<dbReference type="OMA" id="FFRLTSH"/>
<dbReference type="OrthoDB" id="5827290at2759"/>
<reference evidence="1 2" key="1">
    <citation type="submission" date="2014-11" db="EMBL/GenBank/DDBJ databases">
        <title>Genetic blueprint of the zoonotic pathogen Toxocara canis.</title>
        <authorList>
            <person name="Zhu X.-Q."/>
            <person name="Korhonen P.K."/>
            <person name="Cai H."/>
            <person name="Young N.D."/>
            <person name="Nejsum P."/>
            <person name="von Samson-Himmelstjerna G."/>
            <person name="Boag P.R."/>
            <person name="Tan P."/>
            <person name="Li Q."/>
            <person name="Min J."/>
            <person name="Yang Y."/>
            <person name="Wang X."/>
            <person name="Fang X."/>
            <person name="Hall R.S."/>
            <person name="Hofmann A."/>
            <person name="Sternberg P.W."/>
            <person name="Jex A.R."/>
            <person name="Gasser R.B."/>
        </authorList>
    </citation>
    <scope>NUCLEOTIDE SEQUENCE [LARGE SCALE GENOMIC DNA]</scope>
    <source>
        <strain evidence="1">PN_DK_2014</strain>
    </source>
</reference>
<dbReference type="AlphaFoldDB" id="A0A0B2UPQ5"/>
<accession>A0A0B2UPQ5</accession>
<keyword evidence="2" id="KW-1185">Reference proteome</keyword>
<gene>
    <name evidence="1" type="ORF">Tcan_02491</name>
</gene>
<organism evidence="1 2">
    <name type="scientific">Toxocara canis</name>
    <name type="common">Canine roundworm</name>
    <dbReference type="NCBI Taxonomy" id="6265"/>
    <lineage>
        <taxon>Eukaryota</taxon>
        <taxon>Metazoa</taxon>
        <taxon>Ecdysozoa</taxon>
        <taxon>Nematoda</taxon>
        <taxon>Chromadorea</taxon>
        <taxon>Rhabditida</taxon>
        <taxon>Spirurina</taxon>
        <taxon>Ascaridomorpha</taxon>
        <taxon>Ascaridoidea</taxon>
        <taxon>Toxocaridae</taxon>
        <taxon>Toxocara</taxon>
    </lineage>
</organism>
<proteinExistence type="predicted"/>
<dbReference type="EMBL" id="JPKZ01022699">
    <property type="protein sequence ID" value="KHN71122.1"/>
    <property type="molecule type" value="Genomic_DNA"/>
</dbReference>
<name>A0A0B2UPQ5_TOXCA</name>
<evidence type="ECO:0000313" key="1">
    <source>
        <dbReference type="EMBL" id="KHN71122.1"/>
    </source>
</evidence>
<sequence length="95" mass="10700">MAGYICPVRQSQFSQSNDRSWSLAKYTKLLGEKEEVLTAESRLCVVINTSLRYLSVLSGSTTIEEMSLISIPAPVIKTRDHDVFFRLTSHVSSFK</sequence>
<protein>
    <submittedName>
        <fullName evidence="1">Uncharacterized protein</fullName>
    </submittedName>
</protein>
<comment type="caution">
    <text evidence="1">The sequence shown here is derived from an EMBL/GenBank/DDBJ whole genome shotgun (WGS) entry which is preliminary data.</text>
</comment>
<evidence type="ECO:0000313" key="2">
    <source>
        <dbReference type="Proteomes" id="UP000031036"/>
    </source>
</evidence>